<dbReference type="Proteomes" id="UP000181969">
    <property type="component" value="Unassembled WGS sequence"/>
</dbReference>
<name>A0A1I4ICB8_9LACT</name>
<protein>
    <submittedName>
        <fullName evidence="2">Uncharacterized protein</fullName>
    </submittedName>
</protein>
<organism evidence="2 3">
    <name type="scientific">Lactococcus garvieae</name>
    <dbReference type="NCBI Taxonomy" id="1363"/>
    <lineage>
        <taxon>Bacteria</taxon>
        <taxon>Bacillati</taxon>
        <taxon>Bacillota</taxon>
        <taxon>Bacilli</taxon>
        <taxon>Lactobacillales</taxon>
        <taxon>Streptococcaceae</taxon>
        <taxon>Lactococcus</taxon>
    </lineage>
</organism>
<keyword evidence="1" id="KW-1133">Transmembrane helix</keyword>
<feature type="transmembrane region" description="Helical" evidence="1">
    <location>
        <begin position="92"/>
        <end position="112"/>
    </location>
</feature>
<keyword evidence="1" id="KW-0472">Membrane</keyword>
<accession>A0A1I4ICB8</accession>
<reference evidence="2 3" key="1">
    <citation type="submission" date="2016-10" db="EMBL/GenBank/DDBJ databases">
        <authorList>
            <person name="de Groot N.N."/>
        </authorList>
    </citation>
    <scope>NUCLEOTIDE SEQUENCE [LARGE SCALE GENOMIC DNA]</scope>
    <source>
        <strain evidence="2 3">M79</strain>
    </source>
</reference>
<keyword evidence="1" id="KW-0812">Transmembrane</keyword>
<dbReference type="AlphaFoldDB" id="A0A1I4ICB8"/>
<proteinExistence type="predicted"/>
<evidence type="ECO:0000313" key="2">
    <source>
        <dbReference type="EMBL" id="SFL52048.1"/>
    </source>
</evidence>
<dbReference type="OrthoDB" id="2242134at2"/>
<evidence type="ECO:0000313" key="3">
    <source>
        <dbReference type="Proteomes" id="UP000181969"/>
    </source>
</evidence>
<dbReference type="Gene3D" id="2.60.40.10">
    <property type="entry name" value="Immunoglobulins"/>
    <property type="match status" value="1"/>
</dbReference>
<dbReference type="InterPro" id="IPR013783">
    <property type="entry name" value="Ig-like_fold"/>
</dbReference>
<dbReference type="EMBL" id="FOTJ01000015">
    <property type="protein sequence ID" value="SFL52048.1"/>
    <property type="molecule type" value="Genomic_DNA"/>
</dbReference>
<sequence length="252" mass="27928">MCRHTPLIVAKSFKISPKEVKELSHEKIIKLSKAKLIFEEEHTDRVPSSIRVIHNNIKSQPGKYNVTLGATNSRGEVETCEIEVTVKNRKNFFLLLLTLLALIALAGGLWWYNSRPNIVASGLPTATTEKMSPVALKKYAQKAVDQSNVTVQVYPHIYINGDGQNGKMYVQNIPVNKTGQVATLKDKTTGETLYTSDLLKPGYQVSKVNLKKKLSKGDHQGLVTLTFYDLKEEKQVGKANVAVTIHVGNKAS</sequence>
<evidence type="ECO:0000256" key="1">
    <source>
        <dbReference type="SAM" id="Phobius"/>
    </source>
</evidence>
<dbReference type="RefSeq" id="WP_074751776.1">
    <property type="nucleotide sequence ID" value="NZ_CAXVJC010000001.1"/>
</dbReference>
<gene>
    <name evidence="2" type="ORF">SAMN05216438_11521</name>
</gene>